<sequence length="64" mass="7774">MWTIPWKRWKQRKRRWMMTSLTQRWTAMAIIACVSGSPLSRIRYYPELPPSVFKPTARAIHRSR</sequence>
<gene>
    <name evidence="1" type="ORF">E2C01_044604</name>
</gene>
<proteinExistence type="predicted"/>
<dbReference type="Proteomes" id="UP000324222">
    <property type="component" value="Unassembled WGS sequence"/>
</dbReference>
<evidence type="ECO:0000313" key="1">
    <source>
        <dbReference type="EMBL" id="MPC50770.1"/>
    </source>
</evidence>
<organism evidence="1 2">
    <name type="scientific">Portunus trituberculatus</name>
    <name type="common">Swimming crab</name>
    <name type="synonym">Neptunus trituberculatus</name>
    <dbReference type="NCBI Taxonomy" id="210409"/>
    <lineage>
        <taxon>Eukaryota</taxon>
        <taxon>Metazoa</taxon>
        <taxon>Ecdysozoa</taxon>
        <taxon>Arthropoda</taxon>
        <taxon>Crustacea</taxon>
        <taxon>Multicrustacea</taxon>
        <taxon>Malacostraca</taxon>
        <taxon>Eumalacostraca</taxon>
        <taxon>Eucarida</taxon>
        <taxon>Decapoda</taxon>
        <taxon>Pleocyemata</taxon>
        <taxon>Brachyura</taxon>
        <taxon>Eubrachyura</taxon>
        <taxon>Portunoidea</taxon>
        <taxon>Portunidae</taxon>
        <taxon>Portuninae</taxon>
        <taxon>Portunus</taxon>
    </lineage>
</organism>
<name>A0A5B7FSK3_PORTR</name>
<dbReference type="EMBL" id="VSRR010009728">
    <property type="protein sequence ID" value="MPC50770.1"/>
    <property type="molecule type" value="Genomic_DNA"/>
</dbReference>
<keyword evidence="2" id="KW-1185">Reference proteome</keyword>
<reference evidence="1 2" key="1">
    <citation type="submission" date="2019-05" db="EMBL/GenBank/DDBJ databases">
        <title>Another draft genome of Portunus trituberculatus and its Hox gene families provides insights of decapod evolution.</title>
        <authorList>
            <person name="Jeong J.-H."/>
            <person name="Song I."/>
            <person name="Kim S."/>
            <person name="Choi T."/>
            <person name="Kim D."/>
            <person name="Ryu S."/>
            <person name="Kim W."/>
        </authorList>
    </citation>
    <scope>NUCLEOTIDE SEQUENCE [LARGE SCALE GENOMIC DNA]</scope>
    <source>
        <tissue evidence="1">Muscle</tissue>
    </source>
</reference>
<accession>A0A5B7FSK3</accession>
<dbReference type="AlphaFoldDB" id="A0A5B7FSK3"/>
<comment type="caution">
    <text evidence="1">The sequence shown here is derived from an EMBL/GenBank/DDBJ whole genome shotgun (WGS) entry which is preliminary data.</text>
</comment>
<evidence type="ECO:0000313" key="2">
    <source>
        <dbReference type="Proteomes" id="UP000324222"/>
    </source>
</evidence>
<protein>
    <submittedName>
        <fullName evidence="1">Uncharacterized protein</fullName>
    </submittedName>
</protein>